<proteinExistence type="predicted"/>
<dbReference type="PANTHER" id="PTHR46465">
    <property type="entry name" value="LATERAL SIGNALING TARGET PROTEIN 2 HOMOLOG"/>
    <property type="match status" value="1"/>
</dbReference>
<comment type="caution">
    <text evidence="2">The sequence shown here is derived from an EMBL/GenBank/DDBJ whole genome shotgun (WGS) entry which is preliminary data.</text>
</comment>
<organism evidence="2 3">
    <name type="scientific">Olpidium bornovanus</name>
    <dbReference type="NCBI Taxonomy" id="278681"/>
    <lineage>
        <taxon>Eukaryota</taxon>
        <taxon>Fungi</taxon>
        <taxon>Fungi incertae sedis</taxon>
        <taxon>Olpidiomycota</taxon>
        <taxon>Olpidiomycotina</taxon>
        <taxon>Olpidiomycetes</taxon>
        <taxon>Olpidiales</taxon>
        <taxon>Olpidiaceae</taxon>
        <taxon>Olpidium</taxon>
    </lineage>
</organism>
<feature type="compositionally biased region" description="Gly residues" evidence="1">
    <location>
        <begin position="396"/>
        <end position="412"/>
    </location>
</feature>
<dbReference type="OrthoDB" id="20035at2759"/>
<feature type="compositionally biased region" description="Low complexity" evidence="1">
    <location>
        <begin position="384"/>
        <end position="395"/>
    </location>
</feature>
<dbReference type="GO" id="GO:0031901">
    <property type="term" value="C:early endosome membrane"/>
    <property type="evidence" value="ECO:0007669"/>
    <property type="project" value="TreeGrafter"/>
</dbReference>
<feature type="region of interest" description="Disordered" evidence="1">
    <location>
        <begin position="125"/>
        <end position="151"/>
    </location>
</feature>
<evidence type="ECO:0000313" key="3">
    <source>
        <dbReference type="Proteomes" id="UP000673691"/>
    </source>
</evidence>
<evidence type="ECO:0000256" key="1">
    <source>
        <dbReference type="SAM" id="MobiDB-lite"/>
    </source>
</evidence>
<dbReference type="AlphaFoldDB" id="A0A8H7ZXS7"/>
<feature type="compositionally biased region" description="Low complexity" evidence="1">
    <location>
        <begin position="442"/>
        <end position="455"/>
    </location>
</feature>
<evidence type="ECO:0000313" key="2">
    <source>
        <dbReference type="EMBL" id="KAG5461380.1"/>
    </source>
</evidence>
<keyword evidence="3" id="KW-1185">Reference proteome</keyword>
<reference evidence="2 3" key="1">
    <citation type="journal article" name="Sci. Rep.">
        <title>Genome-scale phylogenetic analyses confirm Olpidium as the closest living zoosporic fungus to the non-flagellated, terrestrial fungi.</title>
        <authorList>
            <person name="Chang Y."/>
            <person name="Rochon D."/>
            <person name="Sekimoto S."/>
            <person name="Wang Y."/>
            <person name="Chovatia M."/>
            <person name="Sandor L."/>
            <person name="Salamov A."/>
            <person name="Grigoriev I.V."/>
            <person name="Stajich J.E."/>
            <person name="Spatafora J.W."/>
        </authorList>
    </citation>
    <scope>NUCLEOTIDE SEQUENCE [LARGE SCALE GENOMIC DNA]</scope>
    <source>
        <strain evidence="2">S191</strain>
    </source>
</reference>
<protein>
    <submittedName>
        <fullName evidence="2">Uncharacterized protein</fullName>
    </submittedName>
</protein>
<dbReference type="EMBL" id="JAEFCI010003747">
    <property type="protein sequence ID" value="KAG5461380.1"/>
    <property type="molecule type" value="Genomic_DNA"/>
</dbReference>
<feature type="region of interest" description="Disordered" evidence="1">
    <location>
        <begin position="333"/>
        <end position="460"/>
    </location>
</feature>
<name>A0A8H7ZXS7_9FUNG</name>
<dbReference type="InterPro" id="IPR051118">
    <property type="entry name" value="LST-2"/>
</dbReference>
<feature type="compositionally biased region" description="Pro residues" evidence="1">
    <location>
        <begin position="361"/>
        <end position="376"/>
    </location>
</feature>
<accession>A0A8H7ZXS7</accession>
<sequence length="497" mass="53067">MSAVKALSKVREGDSDKFHRCTERVHRAQKLLLDTIYLVYSGLDNDLKCPRDYRRHLPSEDQEELDDGFSENILFAAEALSRGFRIRGIERFTEQLLDPAKQLCAGFEALRFVFRSRALDLHRAGPAAAPAATQPPSQTSPPSRGPRFARRSATVPAAAHGALHPRHVPGGAAARRWHGPFASLYPVLIDFDKAWVVFEQKICFAYFAVTYSRHSDAAVPDTIPDTFPAVFPTPDDGTETFAALISEALGRAVKGNLIPQSRVQELHPSVMFAVPRLAVVAGLVHMPDRVDLTDNDCALWWLRDKAAALRELQRDLRSLSRGDLEALEMALAGRGSGEEDPEDAGPEQRAASAAAARADPGPDPDPDPAAAPPRTPSRPRQRQRPSAPAAGAAAAGTGGGDGGGEAAGAGRPGPGPRAAGEAEVPAAQRDGGPGPDRRRSRPVPSGPAEPAGAASPPAPDLRRLFTAVCNIADRLQSGPCAHEFSGVLEKAFRFHSS</sequence>
<dbReference type="PANTHER" id="PTHR46465:SF2">
    <property type="entry name" value="LATERAL SIGNALING TARGET PROTEIN 2 HOMOLOG"/>
    <property type="match status" value="1"/>
</dbReference>
<feature type="compositionally biased region" description="Low complexity" evidence="1">
    <location>
        <begin position="125"/>
        <end position="146"/>
    </location>
</feature>
<feature type="compositionally biased region" description="Low complexity" evidence="1">
    <location>
        <begin position="347"/>
        <end position="359"/>
    </location>
</feature>
<dbReference type="Proteomes" id="UP000673691">
    <property type="component" value="Unassembled WGS sequence"/>
</dbReference>
<gene>
    <name evidence="2" type="ORF">BJ554DRAFT_6442</name>
</gene>
<feature type="compositionally biased region" description="Low complexity" evidence="1">
    <location>
        <begin position="416"/>
        <end position="430"/>
    </location>
</feature>